<sequence>MEQENKKITKIVISSEDELTDVVTGILESPNERIVLTFAEESDLLISPINLKVIQETSDDENKLLIAQIINNPTGIKNARSAGMATIETTTLPLEDDWKAEQEKKEERLSPKPATKDKKIDSIDSSSIETPKEEEIPIIIEGEDMGISIDNDLPTEEDVLPQQESRLEELKNSDYEQESDSNVNSPKKSNAKKVINASSKDKFRKEKRKLSPKTKKLLGLIGGSLLVIILLALFIYYKTAPYVRIRMYIEAREASIERVFTGDENIKEIDFEENKIPIKFEKAEKERSTTIKATGTAYRGEKAKGTIIISYWPPDGSEDCPGREPVILEAGHSVISGSNKAFTLEKSITFSCEQIAPQSVGIVASDIGDSFNLPAATSFSIQGFSGTVMKGIASQPTTGGTKEEYKVLSQVDVNNGVEELQKISFEDGERELKDKSGGTWEIISDSLKSEIVKDSIKTDKTVGSEAEEANLSLKSISTATFFMKDGFDEKLSELFTKEAEEKNLFETDKNFELTLSNDISQEISVIENSPTSPKIKLVAKASIKPKVEKQSVIDAIKGKKWEEGLQILNTFVFSDKKTEVVFDPKSFPEKLKYFPTKSGGIVIEFQEVI</sequence>
<feature type="compositionally biased region" description="Basic and acidic residues" evidence="1">
    <location>
        <begin position="165"/>
        <end position="174"/>
    </location>
</feature>
<protein>
    <recommendedName>
        <fullName evidence="5">Baseplate protein J-like domain-containing protein</fullName>
    </recommendedName>
</protein>
<evidence type="ECO:0000313" key="4">
    <source>
        <dbReference type="Proteomes" id="UP000545876"/>
    </source>
</evidence>
<evidence type="ECO:0000256" key="1">
    <source>
        <dbReference type="SAM" id="MobiDB-lite"/>
    </source>
</evidence>
<feature type="compositionally biased region" description="Basic and acidic residues" evidence="1">
    <location>
        <begin position="96"/>
        <end position="122"/>
    </location>
</feature>
<accession>A0A847CZT5</accession>
<name>A0A847CZT5_9BACT</name>
<dbReference type="EMBL" id="JAAZBX010000002">
    <property type="protein sequence ID" value="NLD25195.1"/>
    <property type="molecule type" value="Genomic_DNA"/>
</dbReference>
<feature type="region of interest" description="Disordered" evidence="1">
    <location>
        <begin position="165"/>
        <end position="196"/>
    </location>
</feature>
<dbReference type="AlphaFoldDB" id="A0A847CZT5"/>
<gene>
    <name evidence="3" type="ORF">GX656_00935</name>
</gene>
<evidence type="ECO:0000256" key="2">
    <source>
        <dbReference type="SAM" id="Phobius"/>
    </source>
</evidence>
<keyword evidence="2" id="KW-0812">Transmembrane</keyword>
<keyword evidence="2" id="KW-1133">Transmembrane helix</keyword>
<feature type="transmembrane region" description="Helical" evidence="2">
    <location>
        <begin position="217"/>
        <end position="237"/>
    </location>
</feature>
<feature type="region of interest" description="Disordered" evidence="1">
    <location>
        <begin position="93"/>
        <end position="134"/>
    </location>
</feature>
<comment type="caution">
    <text evidence="3">The sequence shown here is derived from an EMBL/GenBank/DDBJ whole genome shotgun (WGS) entry which is preliminary data.</text>
</comment>
<reference evidence="3 4" key="1">
    <citation type="journal article" date="2020" name="Biotechnol. Biofuels">
        <title>New insights from the biogas microbiome by comprehensive genome-resolved metagenomics of nearly 1600 species originating from multiple anaerobic digesters.</title>
        <authorList>
            <person name="Campanaro S."/>
            <person name="Treu L."/>
            <person name="Rodriguez-R L.M."/>
            <person name="Kovalovszki A."/>
            <person name="Ziels R.M."/>
            <person name="Maus I."/>
            <person name="Zhu X."/>
            <person name="Kougias P.G."/>
            <person name="Basile A."/>
            <person name="Luo G."/>
            <person name="Schluter A."/>
            <person name="Konstantinidis K.T."/>
            <person name="Angelidaki I."/>
        </authorList>
    </citation>
    <scope>NUCLEOTIDE SEQUENCE [LARGE SCALE GENOMIC DNA]</scope>
    <source>
        <strain evidence="3">AS06rmzACSIP_65</strain>
    </source>
</reference>
<dbReference type="Proteomes" id="UP000545876">
    <property type="component" value="Unassembled WGS sequence"/>
</dbReference>
<proteinExistence type="predicted"/>
<keyword evidence="2" id="KW-0472">Membrane</keyword>
<evidence type="ECO:0000313" key="3">
    <source>
        <dbReference type="EMBL" id="NLD25195.1"/>
    </source>
</evidence>
<evidence type="ECO:0008006" key="5">
    <source>
        <dbReference type="Google" id="ProtNLM"/>
    </source>
</evidence>
<organism evidence="3 4">
    <name type="scientific">Candidatus Dojkabacteria bacterium</name>
    <dbReference type="NCBI Taxonomy" id="2099670"/>
    <lineage>
        <taxon>Bacteria</taxon>
        <taxon>Candidatus Dojkabacteria</taxon>
    </lineage>
</organism>